<dbReference type="SUPFAM" id="SSF53254">
    <property type="entry name" value="Phosphoglycerate mutase-like"/>
    <property type="match status" value="1"/>
</dbReference>
<evidence type="ECO:0000313" key="1">
    <source>
        <dbReference type="EMBL" id="TDM02212.1"/>
    </source>
</evidence>
<dbReference type="Pfam" id="PF00300">
    <property type="entry name" value="His_Phos_1"/>
    <property type="match status" value="1"/>
</dbReference>
<protein>
    <submittedName>
        <fullName evidence="1">Histidine phosphatase family protein</fullName>
    </submittedName>
</protein>
<dbReference type="EMBL" id="SCWD01000002">
    <property type="protein sequence ID" value="TDM02212.1"/>
    <property type="molecule type" value="Genomic_DNA"/>
</dbReference>
<dbReference type="OrthoDB" id="2185101at2"/>
<organism evidence="1 2">
    <name type="scientific">Macrococcus carouselicus</name>
    <dbReference type="NCBI Taxonomy" id="69969"/>
    <lineage>
        <taxon>Bacteria</taxon>
        <taxon>Bacillati</taxon>
        <taxon>Bacillota</taxon>
        <taxon>Bacilli</taxon>
        <taxon>Bacillales</taxon>
        <taxon>Staphylococcaceae</taxon>
        <taxon>Macrococcus</taxon>
    </lineage>
</organism>
<dbReference type="GO" id="GO:0005737">
    <property type="term" value="C:cytoplasm"/>
    <property type="evidence" value="ECO:0007669"/>
    <property type="project" value="TreeGrafter"/>
</dbReference>
<keyword evidence="2" id="KW-1185">Reference proteome</keyword>
<dbReference type="Gene3D" id="3.40.50.1240">
    <property type="entry name" value="Phosphoglycerate mutase-like"/>
    <property type="match status" value="1"/>
</dbReference>
<dbReference type="CDD" id="cd07067">
    <property type="entry name" value="HP_PGM_like"/>
    <property type="match status" value="1"/>
</dbReference>
<dbReference type="SMART" id="SM00855">
    <property type="entry name" value="PGAM"/>
    <property type="match status" value="1"/>
</dbReference>
<accession>A0A9Q8CIR6</accession>
<dbReference type="PANTHER" id="PTHR48100:SF1">
    <property type="entry name" value="HISTIDINE PHOSPHATASE FAMILY PROTEIN-RELATED"/>
    <property type="match status" value="1"/>
</dbReference>
<dbReference type="Proteomes" id="UP000295280">
    <property type="component" value="Unassembled WGS sequence"/>
</dbReference>
<comment type="caution">
    <text evidence="1">The sequence shown here is derived from an EMBL/GenBank/DDBJ whole genome shotgun (WGS) entry which is preliminary data.</text>
</comment>
<dbReference type="InterPro" id="IPR013078">
    <property type="entry name" value="His_Pase_superF_clade-1"/>
</dbReference>
<dbReference type="GO" id="GO:0016791">
    <property type="term" value="F:phosphatase activity"/>
    <property type="evidence" value="ECO:0007669"/>
    <property type="project" value="TreeGrafter"/>
</dbReference>
<dbReference type="InterPro" id="IPR029033">
    <property type="entry name" value="His_PPase_superfam"/>
</dbReference>
<dbReference type="PANTHER" id="PTHR48100">
    <property type="entry name" value="BROAD-SPECIFICITY PHOSPHATASE YOR283W-RELATED"/>
    <property type="match status" value="1"/>
</dbReference>
<evidence type="ECO:0000313" key="2">
    <source>
        <dbReference type="Proteomes" id="UP000295280"/>
    </source>
</evidence>
<dbReference type="InterPro" id="IPR050275">
    <property type="entry name" value="PGM_Phosphatase"/>
</dbReference>
<reference evidence="1 2" key="1">
    <citation type="submission" date="2019-01" db="EMBL/GenBank/DDBJ databases">
        <title>Draft genome sequences of the type strains of six Macrococcus species.</title>
        <authorList>
            <person name="Mazhar S."/>
            <person name="Altermann E."/>
            <person name="Hill C."/>
            <person name="Mcauliffe O."/>
        </authorList>
    </citation>
    <scope>NUCLEOTIDE SEQUENCE [LARGE SCALE GENOMIC DNA]</scope>
    <source>
        <strain evidence="1 2">ATCC 51828</strain>
    </source>
</reference>
<proteinExistence type="predicted"/>
<name>A0A9Q8CIR6_9STAP</name>
<gene>
    <name evidence="1" type="ORF">ERX40_06560</name>
</gene>
<sequence length="199" mass="23552">MIIITFLVERIYTIEVILMAIIYFVRHAERDTTIHTDQEAPLTVKGYEDAEKLKYFFTEKDINTIYSSPYLRTIETIRPTADKLNLPIQQVNDLHERKIGSWIDDFSCYSKQQWEDFDYKRLNGESLNEVAERLLIAYKGITNNIESDIIICGHGTAFAVLFHYLTDGEFGFEDWKRMKMPDLYSYEIENKTLKNIKYF</sequence>
<dbReference type="AlphaFoldDB" id="A0A9Q8CIR6"/>